<evidence type="ECO:0000313" key="2">
    <source>
        <dbReference type="Proteomes" id="UP000298313"/>
    </source>
</evidence>
<name>A0A4R9B331_9MICO</name>
<accession>A0A4R9B331</accession>
<sequence length="141" mass="15831">MSEPIKREDIRKGDVIRQTFQYTAEVDGQHQPGLSKFELIERPVTLPTAMGTVIRTNNKSLDNPVGWVFEKGSRKWYGTDGEIYTPESLVELLEGKGYQVLRPVAEVAAEVLAEVRQKITYSATPQCKIHIADVTAKWAAK</sequence>
<keyword evidence="2" id="KW-1185">Reference proteome</keyword>
<proteinExistence type="predicted"/>
<dbReference type="AlphaFoldDB" id="A0A4R9B331"/>
<dbReference type="EMBL" id="SOHH01000087">
    <property type="protein sequence ID" value="TFD74709.1"/>
    <property type="molecule type" value="Genomic_DNA"/>
</dbReference>
<dbReference type="OrthoDB" id="159715at85023"/>
<dbReference type="Proteomes" id="UP000298313">
    <property type="component" value="Unassembled WGS sequence"/>
</dbReference>
<reference evidence="1 2" key="1">
    <citation type="submission" date="2019-03" db="EMBL/GenBank/DDBJ databases">
        <title>Genomics of glacier-inhabiting Cryobacterium strains.</title>
        <authorList>
            <person name="Liu Q."/>
            <person name="Xin Y.-H."/>
        </authorList>
    </citation>
    <scope>NUCLEOTIDE SEQUENCE [LARGE SCALE GENOMIC DNA]</scope>
    <source>
        <strain evidence="1 2">Hh4</strain>
    </source>
</reference>
<gene>
    <name evidence="1" type="ORF">E3T48_12345</name>
</gene>
<organism evidence="1 2">
    <name type="scientific">Cryobacterium fucosi</name>
    <dbReference type="NCBI Taxonomy" id="1259157"/>
    <lineage>
        <taxon>Bacteria</taxon>
        <taxon>Bacillati</taxon>
        <taxon>Actinomycetota</taxon>
        <taxon>Actinomycetes</taxon>
        <taxon>Micrococcales</taxon>
        <taxon>Microbacteriaceae</taxon>
        <taxon>Cryobacterium</taxon>
    </lineage>
</organism>
<dbReference type="RefSeq" id="WP_134524352.1">
    <property type="nucleotide sequence ID" value="NZ_SOHH01000087.1"/>
</dbReference>
<evidence type="ECO:0000313" key="1">
    <source>
        <dbReference type="EMBL" id="TFD74709.1"/>
    </source>
</evidence>
<comment type="caution">
    <text evidence="1">The sequence shown here is derived from an EMBL/GenBank/DDBJ whole genome shotgun (WGS) entry which is preliminary data.</text>
</comment>
<protein>
    <submittedName>
        <fullName evidence="1">Uncharacterized protein</fullName>
    </submittedName>
</protein>